<reference evidence="2 3" key="1">
    <citation type="submission" date="2021-06" db="EMBL/GenBank/DDBJ databases">
        <title>Caerostris darwini draft genome.</title>
        <authorList>
            <person name="Kono N."/>
            <person name="Arakawa K."/>
        </authorList>
    </citation>
    <scope>NUCLEOTIDE SEQUENCE [LARGE SCALE GENOMIC DNA]</scope>
</reference>
<evidence type="ECO:0000256" key="1">
    <source>
        <dbReference type="SAM" id="MobiDB-lite"/>
    </source>
</evidence>
<gene>
    <name evidence="2" type="ORF">CDAR_221861</name>
</gene>
<dbReference type="AlphaFoldDB" id="A0AAV4N065"/>
<dbReference type="Proteomes" id="UP001054837">
    <property type="component" value="Unassembled WGS sequence"/>
</dbReference>
<keyword evidence="3" id="KW-1185">Reference proteome</keyword>
<comment type="caution">
    <text evidence="2">The sequence shown here is derived from an EMBL/GenBank/DDBJ whole genome shotgun (WGS) entry which is preliminary data.</text>
</comment>
<sequence length="93" mass="10208">MSSPNSPPALPFLASARDLRSPSGHSEQKPEPPEIGFYEPTRCEVQHDANYPFSSTNTNNVFTHSALPFVAFARDLRSPSVHSEQKSEPPGDN</sequence>
<feature type="compositionally biased region" description="Pro residues" evidence="1">
    <location>
        <begin position="1"/>
        <end position="10"/>
    </location>
</feature>
<organism evidence="2 3">
    <name type="scientific">Caerostris darwini</name>
    <dbReference type="NCBI Taxonomy" id="1538125"/>
    <lineage>
        <taxon>Eukaryota</taxon>
        <taxon>Metazoa</taxon>
        <taxon>Ecdysozoa</taxon>
        <taxon>Arthropoda</taxon>
        <taxon>Chelicerata</taxon>
        <taxon>Arachnida</taxon>
        <taxon>Araneae</taxon>
        <taxon>Araneomorphae</taxon>
        <taxon>Entelegynae</taxon>
        <taxon>Araneoidea</taxon>
        <taxon>Araneidae</taxon>
        <taxon>Caerostris</taxon>
    </lineage>
</organism>
<feature type="region of interest" description="Disordered" evidence="1">
    <location>
        <begin position="1"/>
        <end position="37"/>
    </location>
</feature>
<accession>A0AAV4N065</accession>
<evidence type="ECO:0008006" key="4">
    <source>
        <dbReference type="Google" id="ProtNLM"/>
    </source>
</evidence>
<evidence type="ECO:0000313" key="3">
    <source>
        <dbReference type="Proteomes" id="UP001054837"/>
    </source>
</evidence>
<name>A0AAV4N065_9ARAC</name>
<evidence type="ECO:0000313" key="2">
    <source>
        <dbReference type="EMBL" id="GIX77888.1"/>
    </source>
</evidence>
<dbReference type="EMBL" id="BPLQ01001057">
    <property type="protein sequence ID" value="GIX77888.1"/>
    <property type="molecule type" value="Genomic_DNA"/>
</dbReference>
<proteinExistence type="predicted"/>
<protein>
    <recommendedName>
        <fullName evidence="4">Engrailed</fullName>
    </recommendedName>
</protein>